<dbReference type="PROSITE" id="PS51857">
    <property type="entry name" value="CSD_2"/>
    <property type="match status" value="1"/>
</dbReference>
<dbReference type="EMBL" id="JAVDVC010000013">
    <property type="protein sequence ID" value="MDR6961160.1"/>
    <property type="molecule type" value="Genomic_DNA"/>
</dbReference>
<dbReference type="GO" id="GO:0003677">
    <property type="term" value="F:DNA binding"/>
    <property type="evidence" value="ECO:0007669"/>
    <property type="project" value="UniProtKB-KW"/>
</dbReference>
<dbReference type="FunFam" id="2.40.50.140:FF:000006">
    <property type="entry name" value="Cold shock protein CspC"/>
    <property type="match status" value="1"/>
</dbReference>
<dbReference type="PROSITE" id="PS00352">
    <property type="entry name" value="CSD_1"/>
    <property type="match status" value="1"/>
</dbReference>
<evidence type="ECO:0000256" key="3">
    <source>
        <dbReference type="ARBA" id="ARBA00023015"/>
    </source>
</evidence>
<dbReference type="Gene3D" id="2.40.50.140">
    <property type="entry name" value="Nucleic acid-binding proteins"/>
    <property type="match status" value="1"/>
</dbReference>
<keyword evidence="4" id="KW-0238">DNA-binding</keyword>
<evidence type="ECO:0000256" key="1">
    <source>
        <dbReference type="ARBA" id="ARBA00004496"/>
    </source>
</evidence>
<comment type="subcellular location">
    <subcellularLocation>
        <location evidence="1 7">Cytoplasm</location>
    </subcellularLocation>
</comment>
<dbReference type="InterPro" id="IPR012156">
    <property type="entry name" value="Cold_shock_CspA"/>
</dbReference>
<name>A0AAW8MHJ0_9PSED</name>
<keyword evidence="3" id="KW-0805">Transcription regulation</keyword>
<accession>A0AAW8MHJ0</accession>
<dbReference type="PANTHER" id="PTHR46565">
    <property type="entry name" value="COLD SHOCK DOMAIN PROTEIN 2"/>
    <property type="match status" value="1"/>
</dbReference>
<dbReference type="PIRSF" id="PIRSF002599">
    <property type="entry name" value="Cold_shock_A"/>
    <property type="match status" value="1"/>
</dbReference>
<evidence type="ECO:0000313" key="9">
    <source>
        <dbReference type="EMBL" id="MDR6961160.1"/>
    </source>
</evidence>
<keyword evidence="5" id="KW-0010">Activator</keyword>
<dbReference type="PANTHER" id="PTHR46565:SF20">
    <property type="entry name" value="COLD SHOCK DOMAIN-CONTAINING PROTEIN 4"/>
    <property type="match status" value="1"/>
</dbReference>
<dbReference type="GO" id="GO:0005829">
    <property type="term" value="C:cytosol"/>
    <property type="evidence" value="ECO:0007669"/>
    <property type="project" value="UniProtKB-ARBA"/>
</dbReference>
<sequence>MNDRIKGTVKWFNDAKGYGFISCGKGGEELFVHYSAISGEGYKTLKGRQTVSFEIEQGAKGMQATRVMPE</sequence>
<dbReference type="InterPro" id="IPR012340">
    <property type="entry name" value="NA-bd_OB-fold"/>
</dbReference>
<dbReference type="InterPro" id="IPR011129">
    <property type="entry name" value="CSD"/>
</dbReference>
<evidence type="ECO:0000256" key="6">
    <source>
        <dbReference type="ARBA" id="ARBA00023163"/>
    </source>
</evidence>
<protein>
    <submittedName>
        <fullName evidence="9">CspA family cold shock protein</fullName>
    </submittedName>
</protein>
<organism evidence="9 10">
    <name type="scientific">Pseudomonas brassicacearum</name>
    <dbReference type="NCBI Taxonomy" id="930166"/>
    <lineage>
        <taxon>Bacteria</taxon>
        <taxon>Pseudomonadati</taxon>
        <taxon>Pseudomonadota</taxon>
        <taxon>Gammaproteobacteria</taxon>
        <taxon>Pseudomonadales</taxon>
        <taxon>Pseudomonadaceae</taxon>
        <taxon>Pseudomonas</taxon>
    </lineage>
</organism>
<evidence type="ECO:0000256" key="5">
    <source>
        <dbReference type="ARBA" id="ARBA00023159"/>
    </source>
</evidence>
<evidence type="ECO:0000256" key="2">
    <source>
        <dbReference type="ARBA" id="ARBA00022490"/>
    </source>
</evidence>
<dbReference type="Pfam" id="PF00313">
    <property type="entry name" value="CSD"/>
    <property type="match status" value="1"/>
</dbReference>
<dbReference type="SMART" id="SM00357">
    <property type="entry name" value="CSP"/>
    <property type="match status" value="1"/>
</dbReference>
<dbReference type="AlphaFoldDB" id="A0AAW8MHJ0"/>
<dbReference type="CDD" id="cd04458">
    <property type="entry name" value="CSP_CDS"/>
    <property type="match status" value="1"/>
</dbReference>
<evidence type="ECO:0000256" key="4">
    <source>
        <dbReference type="ARBA" id="ARBA00023125"/>
    </source>
</evidence>
<dbReference type="SUPFAM" id="SSF50249">
    <property type="entry name" value="Nucleic acid-binding proteins"/>
    <property type="match status" value="1"/>
</dbReference>
<feature type="domain" description="CSD" evidence="8">
    <location>
        <begin position="4"/>
        <end position="69"/>
    </location>
</feature>
<dbReference type="InterPro" id="IPR019844">
    <property type="entry name" value="CSD_CS"/>
</dbReference>
<evidence type="ECO:0000256" key="7">
    <source>
        <dbReference type="RuleBase" id="RU000408"/>
    </source>
</evidence>
<reference evidence="9" key="1">
    <citation type="submission" date="2023-07" db="EMBL/GenBank/DDBJ databases">
        <title>Sorghum-associated microbial communities from plants grown in Nebraska, USA.</title>
        <authorList>
            <person name="Schachtman D."/>
        </authorList>
    </citation>
    <scope>NUCLEOTIDE SEQUENCE</scope>
    <source>
        <strain evidence="9">3432</strain>
    </source>
</reference>
<keyword evidence="2" id="KW-0963">Cytoplasm</keyword>
<evidence type="ECO:0000259" key="8">
    <source>
        <dbReference type="PROSITE" id="PS51857"/>
    </source>
</evidence>
<keyword evidence="6" id="KW-0804">Transcription</keyword>
<dbReference type="PRINTS" id="PR00050">
    <property type="entry name" value="COLDSHOCK"/>
</dbReference>
<dbReference type="InterPro" id="IPR002059">
    <property type="entry name" value="CSP_DNA-bd"/>
</dbReference>
<gene>
    <name evidence="9" type="ORF">J2W43_005173</name>
</gene>
<comment type="caution">
    <text evidence="9">The sequence shown here is derived from an EMBL/GenBank/DDBJ whole genome shotgun (WGS) entry which is preliminary data.</text>
</comment>
<dbReference type="Proteomes" id="UP001252613">
    <property type="component" value="Unassembled WGS sequence"/>
</dbReference>
<proteinExistence type="predicted"/>
<dbReference type="RefSeq" id="WP_123416102.1">
    <property type="nucleotide sequence ID" value="NZ_JAVDVC010000013.1"/>
</dbReference>
<evidence type="ECO:0000313" key="10">
    <source>
        <dbReference type="Proteomes" id="UP001252613"/>
    </source>
</evidence>